<evidence type="ECO:0000259" key="6">
    <source>
        <dbReference type="PROSITE" id="PS50268"/>
    </source>
</evidence>
<dbReference type="InterPro" id="IPR020894">
    <property type="entry name" value="Cadherin_CS"/>
</dbReference>
<dbReference type="Pfam" id="PF00028">
    <property type="entry name" value="Cadherin"/>
    <property type="match status" value="1"/>
</dbReference>
<evidence type="ECO:0000313" key="7">
    <source>
        <dbReference type="EMBL" id="CAH1396782.1"/>
    </source>
</evidence>
<dbReference type="Proteomes" id="UP001152798">
    <property type="component" value="Chromosome 3"/>
</dbReference>
<feature type="domain" description="Cadherin" evidence="6">
    <location>
        <begin position="52"/>
        <end position="118"/>
    </location>
</feature>
<dbReference type="PANTHER" id="PTHR24027">
    <property type="entry name" value="CADHERIN-23"/>
    <property type="match status" value="1"/>
</dbReference>
<dbReference type="Gene3D" id="2.60.40.60">
    <property type="entry name" value="Cadherins"/>
    <property type="match status" value="1"/>
</dbReference>
<dbReference type="GO" id="GO:0008013">
    <property type="term" value="F:beta-catenin binding"/>
    <property type="evidence" value="ECO:0007669"/>
    <property type="project" value="TreeGrafter"/>
</dbReference>
<dbReference type="GO" id="GO:0045296">
    <property type="term" value="F:cadherin binding"/>
    <property type="evidence" value="ECO:0007669"/>
    <property type="project" value="TreeGrafter"/>
</dbReference>
<dbReference type="PROSITE" id="PS50268">
    <property type="entry name" value="CADHERIN_2"/>
    <property type="match status" value="1"/>
</dbReference>
<evidence type="ECO:0000256" key="5">
    <source>
        <dbReference type="PROSITE-ProRule" id="PRU00043"/>
    </source>
</evidence>
<evidence type="ECO:0000256" key="2">
    <source>
        <dbReference type="ARBA" id="ARBA00022737"/>
    </source>
</evidence>
<evidence type="ECO:0000256" key="1">
    <source>
        <dbReference type="ARBA" id="ARBA00004370"/>
    </source>
</evidence>
<dbReference type="PROSITE" id="PS00232">
    <property type="entry name" value="CADHERIN_1"/>
    <property type="match status" value="1"/>
</dbReference>
<name>A0A9P0H7H5_NEZVI</name>
<keyword evidence="2" id="KW-0677">Repeat</keyword>
<keyword evidence="3 5" id="KW-0106">Calcium</keyword>
<keyword evidence="8" id="KW-1185">Reference proteome</keyword>
<dbReference type="OrthoDB" id="6252479at2759"/>
<accession>A0A9P0H7H5</accession>
<sequence length="198" mass="22086">MKGMRKISNGQLYEAIIVFGVSNRRLKRVAETSTVLSLLSVTDTNDNPPTFLESVYSFDVGEDWVRGSRVGAVEAADPDEGENGLLSYSVISDWANDVFSLNPQTGVFTLTTRLDYEEQLIPRTKSKRLLLKCGLTTWESICLYNPKLGHLNELDVTGRGERTLALPTTSYLLFVLERRSRLEGTVAGVEQLGFHYSC</sequence>
<dbReference type="GO" id="GO:0016477">
    <property type="term" value="P:cell migration"/>
    <property type="evidence" value="ECO:0007669"/>
    <property type="project" value="TreeGrafter"/>
</dbReference>
<evidence type="ECO:0000256" key="3">
    <source>
        <dbReference type="ARBA" id="ARBA00022837"/>
    </source>
</evidence>
<proteinExistence type="predicted"/>
<evidence type="ECO:0000313" key="8">
    <source>
        <dbReference type="Proteomes" id="UP001152798"/>
    </source>
</evidence>
<reference evidence="7" key="1">
    <citation type="submission" date="2022-01" db="EMBL/GenBank/DDBJ databases">
        <authorList>
            <person name="King R."/>
        </authorList>
    </citation>
    <scope>NUCLEOTIDE SEQUENCE</scope>
</reference>
<dbReference type="InterPro" id="IPR039808">
    <property type="entry name" value="Cadherin"/>
</dbReference>
<dbReference type="CDD" id="cd11304">
    <property type="entry name" value="Cadherin_repeat"/>
    <property type="match status" value="1"/>
</dbReference>
<dbReference type="AlphaFoldDB" id="A0A9P0H7H5"/>
<gene>
    <name evidence="7" type="ORF">NEZAVI_LOCUS6773</name>
</gene>
<dbReference type="EMBL" id="OV725079">
    <property type="protein sequence ID" value="CAH1396782.1"/>
    <property type="molecule type" value="Genomic_DNA"/>
</dbReference>
<dbReference type="InterPro" id="IPR015919">
    <property type="entry name" value="Cadherin-like_sf"/>
</dbReference>
<dbReference type="GO" id="GO:0007156">
    <property type="term" value="P:homophilic cell adhesion via plasma membrane adhesion molecules"/>
    <property type="evidence" value="ECO:0007669"/>
    <property type="project" value="InterPro"/>
</dbReference>
<organism evidence="7 8">
    <name type="scientific">Nezara viridula</name>
    <name type="common">Southern green stink bug</name>
    <name type="synonym">Cimex viridulus</name>
    <dbReference type="NCBI Taxonomy" id="85310"/>
    <lineage>
        <taxon>Eukaryota</taxon>
        <taxon>Metazoa</taxon>
        <taxon>Ecdysozoa</taxon>
        <taxon>Arthropoda</taxon>
        <taxon>Hexapoda</taxon>
        <taxon>Insecta</taxon>
        <taxon>Pterygota</taxon>
        <taxon>Neoptera</taxon>
        <taxon>Paraneoptera</taxon>
        <taxon>Hemiptera</taxon>
        <taxon>Heteroptera</taxon>
        <taxon>Panheteroptera</taxon>
        <taxon>Pentatomomorpha</taxon>
        <taxon>Pentatomoidea</taxon>
        <taxon>Pentatomidae</taxon>
        <taxon>Pentatominae</taxon>
        <taxon>Nezara</taxon>
    </lineage>
</organism>
<dbReference type="PANTHER" id="PTHR24027:SF438">
    <property type="entry name" value="CADHERIN 23"/>
    <property type="match status" value="1"/>
</dbReference>
<comment type="subcellular location">
    <subcellularLocation>
        <location evidence="1">Membrane</location>
    </subcellularLocation>
</comment>
<evidence type="ECO:0000256" key="4">
    <source>
        <dbReference type="ARBA" id="ARBA00023136"/>
    </source>
</evidence>
<dbReference type="GO" id="GO:0016342">
    <property type="term" value="C:catenin complex"/>
    <property type="evidence" value="ECO:0007669"/>
    <property type="project" value="TreeGrafter"/>
</dbReference>
<dbReference type="SUPFAM" id="SSF49313">
    <property type="entry name" value="Cadherin-like"/>
    <property type="match status" value="1"/>
</dbReference>
<dbReference type="InterPro" id="IPR002126">
    <property type="entry name" value="Cadherin-like_dom"/>
</dbReference>
<dbReference type="GO" id="GO:0005509">
    <property type="term" value="F:calcium ion binding"/>
    <property type="evidence" value="ECO:0007669"/>
    <property type="project" value="UniProtKB-UniRule"/>
</dbReference>
<protein>
    <recommendedName>
        <fullName evidence="6">Cadherin domain-containing protein</fullName>
    </recommendedName>
</protein>
<keyword evidence="4" id="KW-0472">Membrane</keyword>